<organism evidence="9 10">
    <name type="scientific">Rhodanobacter glycinis</name>
    <dbReference type="NCBI Taxonomy" id="582702"/>
    <lineage>
        <taxon>Bacteria</taxon>
        <taxon>Pseudomonadati</taxon>
        <taxon>Pseudomonadota</taxon>
        <taxon>Gammaproteobacteria</taxon>
        <taxon>Lysobacterales</taxon>
        <taxon>Rhodanobacteraceae</taxon>
        <taxon>Rhodanobacter</taxon>
    </lineage>
</organism>
<dbReference type="SUPFAM" id="SSF56935">
    <property type="entry name" value="Porins"/>
    <property type="match status" value="1"/>
</dbReference>
<protein>
    <recommendedName>
        <fullName evidence="11">Porin</fullName>
    </recommendedName>
</protein>
<evidence type="ECO:0000256" key="2">
    <source>
        <dbReference type="ARBA" id="ARBA00022452"/>
    </source>
</evidence>
<dbReference type="PANTHER" id="PTHR34501">
    <property type="entry name" value="PROTEIN YDDL-RELATED"/>
    <property type="match status" value="1"/>
</dbReference>
<dbReference type="PANTHER" id="PTHR34501:SF9">
    <property type="entry name" value="MAJOR OUTER MEMBRANE PROTEIN P.IA"/>
    <property type="match status" value="1"/>
</dbReference>
<feature type="chain" id="PRO_5011762188" description="Porin" evidence="8">
    <location>
        <begin position="39"/>
        <end position="396"/>
    </location>
</feature>
<dbReference type="EMBL" id="FOSR01000014">
    <property type="protein sequence ID" value="SFL08791.1"/>
    <property type="molecule type" value="Genomic_DNA"/>
</dbReference>
<dbReference type="RefSeq" id="WP_092704688.1">
    <property type="nucleotide sequence ID" value="NZ_FOSR01000014.1"/>
</dbReference>
<evidence type="ECO:0000256" key="5">
    <source>
        <dbReference type="ARBA" id="ARBA00023065"/>
    </source>
</evidence>
<dbReference type="Proteomes" id="UP000198725">
    <property type="component" value="Unassembled WGS sequence"/>
</dbReference>
<reference evidence="10" key="1">
    <citation type="submission" date="2016-10" db="EMBL/GenBank/DDBJ databases">
        <authorList>
            <person name="Varghese N."/>
            <person name="Submissions S."/>
        </authorList>
    </citation>
    <scope>NUCLEOTIDE SEQUENCE [LARGE SCALE GENOMIC DNA]</scope>
    <source>
        <strain evidence="10">MO64</strain>
    </source>
</reference>
<dbReference type="GO" id="GO:0015288">
    <property type="term" value="F:porin activity"/>
    <property type="evidence" value="ECO:0007669"/>
    <property type="project" value="UniProtKB-KW"/>
</dbReference>
<feature type="signal peptide" evidence="8">
    <location>
        <begin position="1"/>
        <end position="38"/>
    </location>
</feature>
<dbReference type="Gene3D" id="2.40.160.10">
    <property type="entry name" value="Porin"/>
    <property type="match status" value="1"/>
</dbReference>
<keyword evidence="5" id="KW-0406">Ion transport</keyword>
<evidence type="ECO:0000256" key="4">
    <source>
        <dbReference type="ARBA" id="ARBA00022729"/>
    </source>
</evidence>
<evidence type="ECO:0000313" key="9">
    <source>
        <dbReference type="EMBL" id="SFL08791.1"/>
    </source>
</evidence>
<dbReference type="PROSITE" id="PS51257">
    <property type="entry name" value="PROKAR_LIPOPROTEIN"/>
    <property type="match status" value="1"/>
</dbReference>
<keyword evidence="7" id="KW-0998">Cell outer membrane</keyword>
<evidence type="ECO:0008006" key="11">
    <source>
        <dbReference type="Google" id="ProtNLM"/>
    </source>
</evidence>
<keyword evidence="2" id="KW-0472">Membrane</keyword>
<name>A0A1I4EXB1_9GAMM</name>
<evidence type="ECO:0000256" key="7">
    <source>
        <dbReference type="ARBA" id="ARBA00023237"/>
    </source>
</evidence>
<proteinExistence type="predicted"/>
<keyword evidence="6" id="KW-0626">Porin</keyword>
<dbReference type="GO" id="GO:0046930">
    <property type="term" value="C:pore complex"/>
    <property type="evidence" value="ECO:0007669"/>
    <property type="project" value="UniProtKB-KW"/>
</dbReference>
<gene>
    <name evidence="9" type="ORF">SAMN05192579_11412</name>
</gene>
<sequence length="396" mass="40846">MKNATTSTIRKHGRAPGGRRCGLALAIALAGCPLAASATSFSANGWTVDFSGFANGFYTVTSCSGDTVGGTALAGKTLGCGGQKDRTTIGNGLLPNELITRITTTQDGYDLGAEVGLAVPIATSNALSANSGVDVRQAYFTVGTTGFGTVKLGRDYGIFGLNATLTDMTLLGAGAPVQATQRGRVALGHIGAGYTYVGSYSQITYTSPSMSGFTFTGGVFSPVDNTGIYDSRTDPQVQVQLSYASGGFKGWVGAKQQKFYAAGATPDSFNMTLGEIGASYTANGFGLLANIQAGRGLGILTDGDQGNVTGVNYLLQGSYQLTPKLKLGLSGGISRNRKDLVSAGDFKSNSNVTAGVYYALTKSVTLDVELSQTRSKDFLGNNERMNGFSAGGIIFF</sequence>
<dbReference type="InterPro" id="IPR023614">
    <property type="entry name" value="Porin_dom_sf"/>
</dbReference>
<accession>A0A1I4EXB1</accession>
<keyword evidence="3" id="KW-0812">Transmembrane</keyword>
<evidence type="ECO:0000256" key="6">
    <source>
        <dbReference type="ARBA" id="ARBA00023114"/>
    </source>
</evidence>
<dbReference type="AlphaFoldDB" id="A0A1I4EXB1"/>
<keyword evidence="1" id="KW-0813">Transport</keyword>
<evidence type="ECO:0000313" key="10">
    <source>
        <dbReference type="Proteomes" id="UP000198725"/>
    </source>
</evidence>
<keyword evidence="10" id="KW-1185">Reference proteome</keyword>
<dbReference type="InterPro" id="IPR050298">
    <property type="entry name" value="Gram-neg_bact_OMP"/>
</dbReference>
<evidence type="ECO:0000256" key="1">
    <source>
        <dbReference type="ARBA" id="ARBA00022448"/>
    </source>
</evidence>
<evidence type="ECO:0000256" key="3">
    <source>
        <dbReference type="ARBA" id="ARBA00022692"/>
    </source>
</evidence>
<evidence type="ECO:0000256" key="8">
    <source>
        <dbReference type="SAM" id="SignalP"/>
    </source>
</evidence>
<dbReference type="GO" id="GO:0006811">
    <property type="term" value="P:monoatomic ion transport"/>
    <property type="evidence" value="ECO:0007669"/>
    <property type="project" value="UniProtKB-KW"/>
</dbReference>
<keyword evidence="4 8" id="KW-0732">Signal</keyword>
<keyword evidence="2" id="KW-1134">Transmembrane beta strand</keyword>